<dbReference type="AlphaFoldDB" id="A0A6C0I5Y0"/>
<evidence type="ECO:0000256" key="1">
    <source>
        <dbReference type="SAM" id="Phobius"/>
    </source>
</evidence>
<name>A0A6C0I5Y0_9ZZZZ</name>
<evidence type="ECO:0000313" key="2">
    <source>
        <dbReference type="EMBL" id="QHT87543.1"/>
    </source>
</evidence>
<sequence>MNDVIDFSPNDYFSPSNFDYKARCKDRKTINCSSINLKNSGSCINDALCLNYEYKMGMMDTNSLISETKGRYMDSYSKHNKTMLQTANLTVGIVGLILVIYMYK</sequence>
<keyword evidence="1" id="KW-0812">Transmembrane</keyword>
<organism evidence="2">
    <name type="scientific">viral metagenome</name>
    <dbReference type="NCBI Taxonomy" id="1070528"/>
    <lineage>
        <taxon>unclassified sequences</taxon>
        <taxon>metagenomes</taxon>
        <taxon>organismal metagenomes</taxon>
    </lineage>
</organism>
<protein>
    <submittedName>
        <fullName evidence="2">Uncharacterized protein</fullName>
    </submittedName>
</protein>
<proteinExistence type="predicted"/>
<feature type="transmembrane region" description="Helical" evidence="1">
    <location>
        <begin position="83"/>
        <end position="103"/>
    </location>
</feature>
<keyword evidence="1" id="KW-1133">Transmembrane helix</keyword>
<keyword evidence="1" id="KW-0472">Membrane</keyword>
<accession>A0A6C0I5Y0</accession>
<reference evidence="2" key="1">
    <citation type="journal article" date="2020" name="Nature">
        <title>Giant virus diversity and host interactions through global metagenomics.</title>
        <authorList>
            <person name="Schulz F."/>
            <person name="Roux S."/>
            <person name="Paez-Espino D."/>
            <person name="Jungbluth S."/>
            <person name="Walsh D.A."/>
            <person name="Denef V.J."/>
            <person name="McMahon K.D."/>
            <person name="Konstantinidis K.T."/>
            <person name="Eloe-Fadrosh E.A."/>
            <person name="Kyrpides N.C."/>
            <person name="Woyke T."/>
        </authorList>
    </citation>
    <scope>NUCLEOTIDE SEQUENCE</scope>
    <source>
        <strain evidence="2">GVMAG-M-3300023184-190</strain>
    </source>
</reference>
<dbReference type="EMBL" id="MN740092">
    <property type="protein sequence ID" value="QHT87543.1"/>
    <property type="molecule type" value="Genomic_DNA"/>
</dbReference>